<dbReference type="Proteomes" id="UP000272942">
    <property type="component" value="Unassembled WGS sequence"/>
</dbReference>
<name>A0A183A6D1_9TREM</name>
<protein>
    <submittedName>
        <fullName evidence="5">Centrosomal protein of 162 kDa</fullName>
    </submittedName>
</protein>
<sequence length="508" mass="58331">MQGNILSAKADLEQLNSRLAAYVHRVRQLKDENDIKDLKAAITVLEDDLRSLKASYECQINHLSSSIRILTEEKHELQKELLAHKETDAHFMDRGLKSDLSDYEREISTLKLRIRQLQLEAGDGQSAKKKLIEELHDLKQKQRLGRMRSRLDWYIAQFAANDARMQEVAHKEATVPEILLRLRKTARDEIRKHQEETKAYFKKTVRHPRTDPDIIYIALVLPARASSLTRLCISKHGFHFTLFIFLANSFIQQVSMLQSQLVDERKRNRFLKMESYQSGQQNLLLQKEVVELKAKVQTQDHQINLMEQALKTAQRDLDKTRIEYEDKLRRVESVIAEQTSINETAQNQASQVRTEVARLRKLLENEERRLHLQLSSDLDAGNNLQTETDHVLGGITPEVDVSSEIQEKPIDAIASELITHLSKSKDSFGSCETFCPPTVSIPGQSAVLSTRRSFEQYSAEQPQGQHQEATRATSATDGNEAYQGEEQETRGSNRLKFPKEKEIDNSKK</sequence>
<dbReference type="AlphaFoldDB" id="A0A183A6D1"/>
<feature type="compositionally biased region" description="Polar residues" evidence="2">
    <location>
        <begin position="451"/>
        <end position="477"/>
    </location>
</feature>
<accession>A0A183A6D1</accession>
<evidence type="ECO:0000256" key="1">
    <source>
        <dbReference type="SAM" id="Coils"/>
    </source>
</evidence>
<feature type="coiled-coil region" evidence="1">
    <location>
        <begin position="12"/>
        <end position="120"/>
    </location>
</feature>
<reference evidence="3 4" key="2">
    <citation type="submission" date="2018-11" db="EMBL/GenBank/DDBJ databases">
        <authorList>
            <consortium name="Pathogen Informatics"/>
        </authorList>
    </citation>
    <scope>NUCLEOTIDE SEQUENCE [LARGE SCALE GENOMIC DNA]</scope>
    <source>
        <strain evidence="3 4">Egypt</strain>
    </source>
</reference>
<evidence type="ECO:0000256" key="2">
    <source>
        <dbReference type="SAM" id="MobiDB-lite"/>
    </source>
</evidence>
<feature type="region of interest" description="Disordered" evidence="2">
    <location>
        <begin position="451"/>
        <end position="508"/>
    </location>
</feature>
<feature type="coiled-coil region" evidence="1">
    <location>
        <begin position="303"/>
        <end position="369"/>
    </location>
</feature>
<reference evidence="5" key="1">
    <citation type="submission" date="2016-06" db="UniProtKB">
        <authorList>
            <consortium name="WormBaseParasite"/>
        </authorList>
    </citation>
    <scope>IDENTIFICATION</scope>
</reference>
<gene>
    <name evidence="3" type="ORF">ECPE_LOCUS2516</name>
</gene>
<evidence type="ECO:0000313" key="4">
    <source>
        <dbReference type="Proteomes" id="UP000272942"/>
    </source>
</evidence>
<feature type="compositionally biased region" description="Basic and acidic residues" evidence="2">
    <location>
        <begin position="487"/>
        <end position="508"/>
    </location>
</feature>
<evidence type="ECO:0000313" key="5">
    <source>
        <dbReference type="WBParaSite" id="ECPE_0000251601-mRNA-1"/>
    </source>
</evidence>
<keyword evidence="1" id="KW-0175">Coiled coil</keyword>
<organism evidence="5">
    <name type="scientific">Echinostoma caproni</name>
    <dbReference type="NCBI Taxonomy" id="27848"/>
    <lineage>
        <taxon>Eukaryota</taxon>
        <taxon>Metazoa</taxon>
        <taxon>Spiralia</taxon>
        <taxon>Lophotrochozoa</taxon>
        <taxon>Platyhelminthes</taxon>
        <taxon>Trematoda</taxon>
        <taxon>Digenea</taxon>
        <taxon>Plagiorchiida</taxon>
        <taxon>Echinostomata</taxon>
        <taxon>Echinostomatoidea</taxon>
        <taxon>Echinostomatidae</taxon>
        <taxon>Echinostoma</taxon>
    </lineage>
</organism>
<keyword evidence="4" id="KW-1185">Reference proteome</keyword>
<evidence type="ECO:0000313" key="3">
    <source>
        <dbReference type="EMBL" id="VDP66693.1"/>
    </source>
</evidence>
<dbReference type="EMBL" id="UZAN01039667">
    <property type="protein sequence ID" value="VDP66693.1"/>
    <property type="molecule type" value="Genomic_DNA"/>
</dbReference>
<dbReference type="WBParaSite" id="ECPE_0000251601-mRNA-1">
    <property type="protein sequence ID" value="ECPE_0000251601-mRNA-1"/>
    <property type="gene ID" value="ECPE_0000251601"/>
</dbReference>
<dbReference type="OrthoDB" id="102442at2759"/>
<proteinExistence type="predicted"/>